<sequence>MKALLLLACAAFVTQASASFHLMQVEQVIGSLNGNSAAQAVQLRMRSPGQNLVSNTKVWAADATGSNRILLLDIAADVSVSSAGSRVLLATAAFTTAVQTVTPTFSPDFTLATPIPASYLSAGRITFEDDAGTVATPGSILWSLAWGGAAYTGSNTGATTNDSNGNFGPPFASSLPTSGAQAIRFTGASSALSTTNLADYALGTNPATVVRNNGDSFVLPLVTAIETWRQTNFGTTANSGNAADDFDFDKDGLVNLIEFALGLDPKQNSAHLFPHGQIAAGKFTLSFPQPAGVSGITYGAESSTTLQAASWTPVTDTGTSGQHVFSIPIASKGFLRLKVTDP</sequence>
<name>A0ABU9ASP3_9BACT</name>
<dbReference type="RefSeq" id="WP_341403443.1">
    <property type="nucleotide sequence ID" value="NZ_JBBUKT010000002.1"/>
</dbReference>
<dbReference type="Proteomes" id="UP001371305">
    <property type="component" value="Unassembled WGS sequence"/>
</dbReference>
<reference evidence="2 3" key="1">
    <citation type="submission" date="2024-04" db="EMBL/GenBank/DDBJ databases">
        <title>Luteolibacter sp. isolated from soil.</title>
        <authorList>
            <person name="An J."/>
        </authorList>
    </citation>
    <scope>NUCLEOTIDE SEQUENCE [LARGE SCALE GENOMIC DNA]</scope>
    <source>
        <strain evidence="2 3">Y139</strain>
    </source>
</reference>
<feature type="chain" id="PRO_5047378008" description="EF-hand domain-containing protein" evidence="1">
    <location>
        <begin position="19"/>
        <end position="342"/>
    </location>
</feature>
<proteinExistence type="predicted"/>
<protein>
    <recommendedName>
        <fullName evidence="4">EF-hand domain-containing protein</fullName>
    </recommendedName>
</protein>
<evidence type="ECO:0000313" key="2">
    <source>
        <dbReference type="EMBL" id="MEK7950029.1"/>
    </source>
</evidence>
<organism evidence="2 3">
    <name type="scientific">Luteolibacter soli</name>
    <dbReference type="NCBI Taxonomy" id="3135280"/>
    <lineage>
        <taxon>Bacteria</taxon>
        <taxon>Pseudomonadati</taxon>
        <taxon>Verrucomicrobiota</taxon>
        <taxon>Verrucomicrobiia</taxon>
        <taxon>Verrucomicrobiales</taxon>
        <taxon>Verrucomicrobiaceae</taxon>
        <taxon>Luteolibacter</taxon>
    </lineage>
</organism>
<comment type="caution">
    <text evidence="2">The sequence shown here is derived from an EMBL/GenBank/DDBJ whole genome shotgun (WGS) entry which is preliminary data.</text>
</comment>
<evidence type="ECO:0000313" key="3">
    <source>
        <dbReference type="Proteomes" id="UP001371305"/>
    </source>
</evidence>
<dbReference type="InterPro" id="IPR018247">
    <property type="entry name" value="EF_Hand_1_Ca_BS"/>
</dbReference>
<evidence type="ECO:0008006" key="4">
    <source>
        <dbReference type="Google" id="ProtNLM"/>
    </source>
</evidence>
<keyword evidence="3" id="KW-1185">Reference proteome</keyword>
<evidence type="ECO:0000256" key="1">
    <source>
        <dbReference type="SAM" id="SignalP"/>
    </source>
</evidence>
<gene>
    <name evidence="2" type="ORF">WKV53_05965</name>
</gene>
<accession>A0ABU9ASP3</accession>
<dbReference type="PROSITE" id="PS00018">
    <property type="entry name" value="EF_HAND_1"/>
    <property type="match status" value="1"/>
</dbReference>
<feature type="signal peptide" evidence="1">
    <location>
        <begin position="1"/>
        <end position="18"/>
    </location>
</feature>
<dbReference type="EMBL" id="JBBUKT010000002">
    <property type="protein sequence ID" value="MEK7950029.1"/>
    <property type="molecule type" value="Genomic_DNA"/>
</dbReference>
<keyword evidence="1" id="KW-0732">Signal</keyword>